<proteinExistence type="inferred from homology"/>
<dbReference type="GO" id="GO:0031956">
    <property type="term" value="F:medium-chain fatty acid-CoA ligase activity"/>
    <property type="evidence" value="ECO:0007669"/>
    <property type="project" value="TreeGrafter"/>
</dbReference>
<dbReference type="Gene3D" id="3.30.300.30">
    <property type="match status" value="1"/>
</dbReference>
<comment type="caution">
    <text evidence="5">The sequence shown here is derived from an EMBL/GenBank/DDBJ whole genome shotgun (WGS) entry which is preliminary data.</text>
</comment>
<evidence type="ECO:0000313" key="5">
    <source>
        <dbReference type="EMBL" id="OEJ69580.1"/>
    </source>
</evidence>
<dbReference type="PANTHER" id="PTHR43201:SF5">
    <property type="entry name" value="MEDIUM-CHAIN ACYL-COA LIGASE ACSF2, MITOCHONDRIAL"/>
    <property type="match status" value="1"/>
</dbReference>
<organism evidence="5 6">
    <name type="scientific">Magnetovibrio blakemorei</name>
    <dbReference type="NCBI Taxonomy" id="28181"/>
    <lineage>
        <taxon>Bacteria</taxon>
        <taxon>Pseudomonadati</taxon>
        <taxon>Pseudomonadota</taxon>
        <taxon>Alphaproteobacteria</taxon>
        <taxon>Rhodospirillales</taxon>
        <taxon>Magnetovibrionaceae</taxon>
        <taxon>Magnetovibrio</taxon>
    </lineage>
</organism>
<dbReference type="EMBL" id="MCGG01000003">
    <property type="protein sequence ID" value="OEJ69580.1"/>
    <property type="molecule type" value="Genomic_DNA"/>
</dbReference>
<gene>
    <name evidence="5" type="ORF">BEN30_02585</name>
</gene>
<feature type="domain" description="AMP-dependent synthetase/ligase" evidence="3">
    <location>
        <begin position="8"/>
        <end position="355"/>
    </location>
</feature>
<dbReference type="InterPro" id="IPR000873">
    <property type="entry name" value="AMP-dep_synth/lig_dom"/>
</dbReference>
<keyword evidence="6" id="KW-1185">Reference proteome</keyword>
<sequence length="507" mass="56026">MGILFNTFREAAERFPEKTALVTQSGIHSYASLLVQATKWAALIHTRHGTRQPRVALLTENPFHTITASFGIARLDGNCVPTNSQLHAEQQLANWQATDVEIVIYEPALEHKIKANAKSGLIFISTHEVTGSDASIEIPATFAWSDRDDFLIAFSSGSTGTPKPTILSQNNKLLRAQQSWDLYDLTSDDVVLCASPYFHSLGQRLVYVALLLGGTLVYITKITPKIWLSYVSEHKVSFAISVTSHLYAVKNALLDNALQLQSLRAIVTSSAPIDTAFKKKIFDAIGCDFHEIYGATEIATASNLTKEDAVEKYASVGLPCSNIDVRILNEQGVSVPIGTIGEIAVKSPLIFQGYYKQPEATKASFVDDYFLTGDLGYIDADGFLYYVSRQKDVIISGGVNIYPKTIETVILKHPLVQEVAVIGVKDKLFGEVAIAICVTENKKNIAAELHRLADQHLAPYQCPLKYYFSESLPLTPTGKVSKMALRDKYNAYNEDWTMPLRLMMYGE</sequence>
<dbReference type="Pfam" id="PF13193">
    <property type="entry name" value="AMP-binding_C"/>
    <property type="match status" value="1"/>
</dbReference>
<dbReference type="STRING" id="28181.BEN30_02585"/>
<comment type="similarity">
    <text evidence="1">Belongs to the ATP-dependent AMP-binding enzyme family.</text>
</comment>
<accession>A0A1E5QC20</accession>
<dbReference type="PANTHER" id="PTHR43201">
    <property type="entry name" value="ACYL-COA SYNTHETASE"/>
    <property type="match status" value="1"/>
</dbReference>
<evidence type="ECO:0000313" key="6">
    <source>
        <dbReference type="Proteomes" id="UP000095347"/>
    </source>
</evidence>
<dbReference type="Proteomes" id="UP000095347">
    <property type="component" value="Unassembled WGS sequence"/>
</dbReference>
<evidence type="ECO:0000256" key="2">
    <source>
        <dbReference type="ARBA" id="ARBA00022598"/>
    </source>
</evidence>
<dbReference type="InterPro" id="IPR020845">
    <property type="entry name" value="AMP-binding_CS"/>
</dbReference>
<evidence type="ECO:0000259" key="3">
    <source>
        <dbReference type="Pfam" id="PF00501"/>
    </source>
</evidence>
<feature type="domain" description="AMP-binding enzyme C-terminal" evidence="4">
    <location>
        <begin position="406"/>
        <end position="479"/>
    </location>
</feature>
<evidence type="ECO:0000259" key="4">
    <source>
        <dbReference type="Pfam" id="PF13193"/>
    </source>
</evidence>
<dbReference type="InterPro" id="IPR025110">
    <property type="entry name" value="AMP-bd_C"/>
</dbReference>
<dbReference type="AlphaFoldDB" id="A0A1E5QC20"/>
<dbReference type="RefSeq" id="WP_069956464.1">
    <property type="nucleotide sequence ID" value="NZ_MCGG01000003.1"/>
</dbReference>
<dbReference type="GO" id="GO:0006631">
    <property type="term" value="P:fatty acid metabolic process"/>
    <property type="evidence" value="ECO:0007669"/>
    <property type="project" value="TreeGrafter"/>
</dbReference>
<dbReference type="OrthoDB" id="9803968at2"/>
<evidence type="ECO:0000256" key="1">
    <source>
        <dbReference type="ARBA" id="ARBA00006432"/>
    </source>
</evidence>
<dbReference type="CDD" id="cd04433">
    <property type="entry name" value="AFD_class_I"/>
    <property type="match status" value="1"/>
</dbReference>
<dbReference type="Pfam" id="PF00501">
    <property type="entry name" value="AMP-binding"/>
    <property type="match status" value="1"/>
</dbReference>
<dbReference type="InterPro" id="IPR045851">
    <property type="entry name" value="AMP-bd_C_sf"/>
</dbReference>
<keyword evidence="2" id="KW-0436">Ligase</keyword>
<protein>
    <recommendedName>
        <fullName evidence="7">Long-chain fatty acid--CoA ligase</fullName>
    </recommendedName>
</protein>
<evidence type="ECO:0008006" key="7">
    <source>
        <dbReference type="Google" id="ProtNLM"/>
    </source>
</evidence>
<reference evidence="6" key="1">
    <citation type="submission" date="2016-07" db="EMBL/GenBank/DDBJ databases">
        <authorList>
            <person name="Florea S."/>
            <person name="Webb J.S."/>
            <person name="Jaromczyk J."/>
            <person name="Schardl C.L."/>
        </authorList>
    </citation>
    <scope>NUCLEOTIDE SEQUENCE [LARGE SCALE GENOMIC DNA]</scope>
    <source>
        <strain evidence="6">MV-1</strain>
    </source>
</reference>
<dbReference type="PROSITE" id="PS00455">
    <property type="entry name" value="AMP_BINDING"/>
    <property type="match status" value="1"/>
</dbReference>
<name>A0A1E5QC20_9PROT</name>
<dbReference type="SUPFAM" id="SSF56801">
    <property type="entry name" value="Acetyl-CoA synthetase-like"/>
    <property type="match status" value="1"/>
</dbReference>
<dbReference type="InterPro" id="IPR042099">
    <property type="entry name" value="ANL_N_sf"/>
</dbReference>
<dbReference type="Gene3D" id="3.40.50.12780">
    <property type="entry name" value="N-terminal domain of ligase-like"/>
    <property type="match status" value="1"/>
</dbReference>